<reference evidence="4" key="1">
    <citation type="submission" date="2014-03" db="EMBL/GenBank/DDBJ databases">
        <authorList>
            <person name="Aksoy S."/>
            <person name="Warren W."/>
            <person name="Wilson R.K."/>
        </authorList>
    </citation>
    <scope>NUCLEOTIDE SEQUENCE [LARGE SCALE GENOMIC DNA]</scope>
    <source>
        <strain evidence="4">IAEA</strain>
    </source>
</reference>
<dbReference type="EnsemblMetazoa" id="GPAI024713-RA">
    <property type="protein sequence ID" value="GPAI024713-PA"/>
    <property type="gene ID" value="GPAI024713"/>
</dbReference>
<evidence type="ECO:0000256" key="2">
    <source>
        <dbReference type="SAM" id="Phobius"/>
    </source>
</evidence>
<protein>
    <submittedName>
        <fullName evidence="3">Uncharacterized protein</fullName>
    </submittedName>
</protein>
<evidence type="ECO:0000256" key="1">
    <source>
        <dbReference type="SAM" id="MobiDB-lite"/>
    </source>
</evidence>
<keyword evidence="2" id="KW-1133">Transmembrane helix</keyword>
<dbReference type="AlphaFoldDB" id="A0A1A9ZTT0"/>
<name>A0A1A9ZTT0_GLOPL</name>
<feature type="transmembrane region" description="Helical" evidence="2">
    <location>
        <begin position="21"/>
        <end position="40"/>
    </location>
</feature>
<reference evidence="3" key="2">
    <citation type="submission" date="2020-05" db="UniProtKB">
        <authorList>
            <consortium name="EnsemblMetazoa"/>
        </authorList>
    </citation>
    <scope>IDENTIFICATION</scope>
    <source>
        <strain evidence="3">IAEA</strain>
    </source>
</reference>
<keyword evidence="2" id="KW-0812">Transmembrane</keyword>
<accession>A0A1A9ZTT0</accession>
<evidence type="ECO:0000313" key="3">
    <source>
        <dbReference type="EnsemblMetazoa" id="GPAI024713-PA"/>
    </source>
</evidence>
<proteinExistence type="predicted"/>
<feature type="region of interest" description="Disordered" evidence="1">
    <location>
        <begin position="85"/>
        <end position="112"/>
    </location>
</feature>
<keyword evidence="4" id="KW-1185">Reference proteome</keyword>
<feature type="compositionally biased region" description="Acidic residues" evidence="1">
    <location>
        <begin position="90"/>
        <end position="104"/>
    </location>
</feature>
<dbReference type="Proteomes" id="UP000092445">
    <property type="component" value="Unassembled WGS sequence"/>
</dbReference>
<dbReference type="VEuPathDB" id="VectorBase:GPAI024713"/>
<keyword evidence="2" id="KW-0472">Membrane</keyword>
<evidence type="ECO:0000313" key="4">
    <source>
        <dbReference type="Proteomes" id="UP000092445"/>
    </source>
</evidence>
<sequence>MFHDYNNFTQRQLTLRLQRRFAVFSFAIGKFLLISQNTAVSISCGGTLQRLTARYLCQCHKCLNNREKFSCVPIIASLVPQLGVANGNDDGNDDDDDDDDDDGDGGTRRRNE</sequence>
<organism evidence="3 4">
    <name type="scientific">Glossina pallidipes</name>
    <name type="common">Tsetse fly</name>
    <dbReference type="NCBI Taxonomy" id="7398"/>
    <lineage>
        <taxon>Eukaryota</taxon>
        <taxon>Metazoa</taxon>
        <taxon>Ecdysozoa</taxon>
        <taxon>Arthropoda</taxon>
        <taxon>Hexapoda</taxon>
        <taxon>Insecta</taxon>
        <taxon>Pterygota</taxon>
        <taxon>Neoptera</taxon>
        <taxon>Endopterygota</taxon>
        <taxon>Diptera</taxon>
        <taxon>Brachycera</taxon>
        <taxon>Muscomorpha</taxon>
        <taxon>Hippoboscoidea</taxon>
        <taxon>Glossinidae</taxon>
        <taxon>Glossina</taxon>
    </lineage>
</organism>